<comment type="subcellular location">
    <subcellularLocation>
        <location evidence="1">Membrane</location>
        <topology evidence="1">Multi-pass membrane protein</topology>
    </subcellularLocation>
</comment>
<organism evidence="8 9">
    <name type="scientific">Sphaerobolus stellatus (strain SS14)</name>
    <dbReference type="NCBI Taxonomy" id="990650"/>
    <lineage>
        <taxon>Eukaryota</taxon>
        <taxon>Fungi</taxon>
        <taxon>Dikarya</taxon>
        <taxon>Basidiomycota</taxon>
        <taxon>Agaricomycotina</taxon>
        <taxon>Agaricomycetes</taxon>
        <taxon>Phallomycetidae</taxon>
        <taxon>Geastrales</taxon>
        <taxon>Sphaerobolaceae</taxon>
        <taxon>Sphaerobolus</taxon>
    </lineage>
</organism>
<feature type="transmembrane region" description="Helical" evidence="6">
    <location>
        <begin position="179"/>
        <end position="203"/>
    </location>
</feature>
<feature type="transmembrane region" description="Helical" evidence="6">
    <location>
        <begin position="145"/>
        <end position="167"/>
    </location>
</feature>
<evidence type="ECO:0000256" key="6">
    <source>
        <dbReference type="SAM" id="Phobius"/>
    </source>
</evidence>
<dbReference type="HOGENOM" id="CLU_000960_27_1_1"/>
<dbReference type="Pfam" id="PF07690">
    <property type="entry name" value="MFS_1"/>
    <property type="match status" value="1"/>
</dbReference>
<feature type="transmembrane region" description="Helical" evidence="6">
    <location>
        <begin position="345"/>
        <end position="369"/>
    </location>
</feature>
<dbReference type="InterPro" id="IPR011701">
    <property type="entry name" value="MFS"/>
</dbReference>
<feature type="transmembrane region" description="Helical" evidence="6">
    <location>
        <begin position="376"/>
        <end position="395"/>
    </location>
</feature>
<dbReference type="InterPro" id="IPR036259">
    <property type="entry name" value="MFS_trans_sf"/>
</dbReference>
<feature type="domain" description="Major facilitator superfamily (MFS) profile" evidence="7">
    <location>
        <begin position="54"/>
        <end position="458"/>
    </location>
</feature>
<feature type="transmembrane region" description="Helical" evidence="6">
    <location>
        <begin position="209"/>
        <end position="231"/>
    </location>
</feature>
<name>A0A0C9UZR7_SPHS4</name>
<dbReference type="SUPFAM" id="SSF103473">
    <property type="entry name" value="MFS general substrate transporter"/>
    <property type="match status" value="1"/>
</dbReference>
<reference evidence="8 9" key="1">
    <citation type="submission" date="2014-06" db="EMBL/GenBank/DDBJ databases">
        <title>Evolutionary Origins and Diversification of the Mycorrhizal Mutualists.</title>
        <authorList>
            <consortium name="DOE Joint Genome Institute"/>
            <consortium name="Mycorrhizal Genomics Consortium"/>
            <person name="Kohler A."/>
            <person name="Kuo A."/>
            <person name="Nagy L.G."/>
            <person name="Floudas D."/>
            <person name="Copeland A."/>
            <person name="Barry K.W."/>
            <person name="Cichocki N."/>
            <person name="Veneault-Fourrey C."/>
            <person name="LaButti K."/>
            <person name="Lindquist E.A."/>
            <person name="Lipzen A."/>
            <person name="Lundell T."/>
            <person name="Morin E."/>
            <person name="Murat C."/>
            <person name="Riley R."/>
            <person name="Ohm R."/>
            <person name="Sun H."/>
            <person name="Tunlid A."/>
            <person name="Henrissat B."/>
            <person name="Grigoriev I.V."/>
            <person name="Hibbett D.S."/>
            <person name="Martin F."/>
        </authorList>
    </citation>
    <scope>NUCLEOTIDE SEQUENCE [LARGE SCALE GENOMIC DNA]</scope>
    <source>
        <strain evidence="8 9">SS14</strain>
    </source>
</reference>
<evidence type="ECO:0000259" key="7">
    <source>
        <dbReference type="PROSITE" id="PS50850"/>
    </source>
</evidence>
<accession>A0A0C9UZR7</accession>
<dbReference type="AlphaFoldDB" id="A0A0C9UZR7"/>
<sequence length="458" mass="49603">MESPSHCSLSPTLTAQITPVITKEEYPSKDVEANTTRNADNSPQPLGTIRKMAILIVLCSAQFFDIFNAVSTIIALPQISDDLHFAGGALQWVVTAYTLTFAAFLLFAGRLSDIYHPKPVFCFGYVMVGILSILCGVSVQPIMLIVFRAIQGIGAALTFPSALAMIAQYFPLEKEKNRAFAIFGACGAVGNVLGFIIGGVLTAKASWHWIFYVVGIIVTPFSVLSFFALPKQIIKAPAERRKLDWQGVVALAGGLILFVYGISDGNDAGWNRPQIIVTLIFSVIFIIGFFFIERTVREPAVPPRIWTTHNFLPLFLYCWSIYWYLNGVEVQLIEIFQDLWGWSALSSALHCIPIGVVGGIGTNIAGAIANYFPRRVLLIGGQVLMAVSVVLYALADTPDKYWSHVLPAMIIGMLGISTGYVGANIFIMGGAAKGEEGVIGAMMNTAFQLGATVGLASE</sequence>
<evidence type="ECO:0000256" key="3">
    <source>
        <dbReference type="ARBA" id="ARBA00022692"/>
    </source>
</evidence>
<protein>
    <recommendedName>
        <fullName evidence="7">Major facilitator superfamily (MFS) profile domain-containing protein</fullName>
    </recommendedName>
</protein>
<evidence type="ECO:0000313" key="9">
    <source>
        <dbReference type="Proteomes" id="UP000054279"/>
    </source>
</evidence>
<feature type="transmembrane region" description="Helical" evidence="6">
    <location>
        <begin position="243"/>
        <end position="263"/>
    </location>
</feature>
<keyword evidence="2" id="KW-0813">Transport</keyword>
<dbReference type="PRINTS" id="PR01036">
    <property type="entry name" value="TCRTETB"/>
</dbReference>
<dbReference type="Gene3D" id="1.20.1250.20">
    <property type="entry name" value="MFS general substrate transporter like domains"/>
    <property type="match status" value="2"/>
</dbReference>
<dbReference type="InterPro" id="IPR020846">
    <property type="entry name" value="MFS_dom"/>
</dbReference>
<dbReference type="PANTHER" id="PTHR42718:SF9">
    <property type="entry name" value="MAJOR FACILITATOR SUPERFAMILY MULTIDRUG TRANSPORTER MFSC"/>
    <property type="match status" value="1"/>
</dbReference>
<keyword evidence="3 6" id="KW-0812">Transmembrane</keyword>
<evidence type="ECO:0000256" key="2">
    <source>
        <dbReference type="ARBA" id="ARBA00022448"/>
    </source>
</evidence>
<keyword evidence="5 6" id="KW-0472">Membrane</keyword>
<dbReference type="PANTHER" id="PTHR42718">
    <property type="entry name" value="MAJOR FACILITATOR SUPERFAMILY MULTIDRUG TRANSPORTER MFSC"/>
    <property type="match status" value="1"/>
</dbReference>
<dbReference type="EMBL" id="KN837145">
    <property type="protein sequence ID" value="KIJ40339.1"/>
    <property type="molecule type" value="Genomic_DNA"/>
</dbReference>
<feature type="transmembrane region" description="Helical" evidence="6">
    <location>
        <begin position="401"/>
        <end position="423"/>
    </location>
</feature>
<dbReference type="GO" id="GO:0022857">
    <property type="term" value="F:transmembrane transporter activity"/>
    <property type="evidence" value="ECO:0007669"/>
    <property type="project" value="InterPro"/>
</dbReference>
<dbReference type="Proteomes" id="UP000054279">
    <property type="component" value="Unassembled WGS sequence"/>
</dbReference>
<feature type="transmembrane region" description="Helical" evidence="6">
    <location>
        <begin position="120"/>
        <end position="139"/>
    </location>
</feature>
<proteinExistence type="predicted"/>
<evidence type="ECO:0000256" key="4">
    <source>
        <dbReference type="ARBA" id="ARBA00022989"/>
    </source>
</evidence>
<evidence type="ECO:0000256" key="1">
    <source>
        <dbReference type="ARBA" id="ARBA00004141"/>
    </source>
</evidence>
<evidence type="ECO:0000313" key="8">
    <source>
        <dbReference type="EMBL" id="KIJ40339.1"/>
    </source>
</evidence>
<dbReference type="PROSITE" id="PS50850">
    <property type="entry name" value="MFS"/>
    <property type="match status" value="1"/>
</dbReference>
<keyword evidence="9" id="KW-1185">Reference proteome</keyword>
<feature type="transmembrane region" description="Helical" evidence="6">
    <location>
        <begin position="52"/>
        <end position="77"/>
    </location>
</feature>
<gene>
    <name evidence="8" type="ORF">M422DRAFT_173980</name>
</gene>
<feature type="transmembrane region" description="Helical" evidence="6">
    <location>
        <begin position="89"/>
        <end position="108"/>
    </location>
</feature>
<dbReference type="GO" id="GO:0016020">
    <property type="term" value="C:membrane"/>
    <property type="evidence" value="ECO:0007669"/>
    <property type="project" value="UniProtKB-SubCell"/>
</dbReference>
<evidence type="ECO:0000256" key="5">
    <source>
        <dbReference type="ARBA" id="ARBA00023136"/>
    </source>
</evidence>
<feature type="transmembrane region" description="Helical" evidence="6">
    <location>
        <begin position="305"/>
        <end position="325"/>
    </location>
</feature>
<dbReference type="OrthoDB" id="440755at2759"/>
<feature type="transmembrane region" description="Helical" evidence="6">
    <location>
        <begin position="275"/>
        <end position="293"/>
    </location>
</feature>
<keyword evidence="4 6" id="KW-1133">Transmembrane helix</keyword>